<dbReference type="SUPFAM" id="SSF53756">
    <property type="entry name" value="UDP-Glycosyltransferase/glycogen phosphorylase"/>
    <property type="match status" value="1"/>
</dbReference>
<dbReference type="GO" id="GO:0016757">
    <property type="term" value="F:glycosyltransferase activity"/>
    <property type="evidence" value="ECO:0007669"/>
    <property type="project" value="InterPro"/>
</dbReference>
<evidence type="ECO:0000259" key="2">
    <source>
        <dbReference type="Pfam" id="PF13439"/>
    </source>
</evidence>
<evidence type="ECO:0008006" key="5">
    <source>
        <dbReference type="Google" id="ProtNLM"/>
    </source>
</evidence>
<dbReference type="Pfam" id="PF00534">
    <property type="entry name" value="Glycos_transf_1"/>
    <property type="match status" value="1"/>
</dbReference>
<dbReference type="InterPro" id="IPR028098">
    <property type="entry name" value="Glyco_trans_4-like_N"/>
</dbReference>
<organism evidence="3 4">
    <name type="scientific">Candidatus Falkowbacteria bacterium RIFCSPHIGHO2_02_FULL_42_9</name>
    <dbReference type="NCBI Taxonomy" id="1797986"/>
    <lineage>
        <taxon>Bacteria</taxon>
        <taxon>Candidatus Falkowiibacteriota</taxon>
    </lineage>
</organism>
<evidence type="ECO:0000259" key="1">
    <source>
        <dbReference type="Pfam" id="PF00534"/>
    </source>
</evidence>
<dbReference type="PANTHER" id="PTHR45947:SF3">
    <property type="entry name" value="SULFOQUINOVOSYL TRANSFERASE SQD2"/>
    <property type="match status" value="1"/>
</dbReference>
<proteinExistence type="predicted"/>
<feature type="domain" description="Glycosyltransferase subfamily 4-like N-terminal" evidence="2">
    <location>
        <begin position="16"/>
        <end position="182"/>
    </location>
</feature>
<name>A0A1F5S9T0_9BACT</name>
<sequence length="389" mass="44428">MRIILLTTKLNFKTGGGSVTDLHLKAKGLAELGHEVSVVTTRSAANSVDRELPYAVYEDDVDSRHFIRSQYSTYRLIKKYENKADIFYIDGNNFLYGGGVYKLLGGRVPLAAFFNMRLNCWRDPEMKAENFFSRAKRKLRFFLERWIGNPVVVRMETFIYNTPMLAEVYYGFGHKKKKSFIVEDMVNTLDIIKKLQVSPEMIRARQTGQNKIIIYCSGRLLREKGFDLVIQAVGALKSKNKYQFIIGGTGPDENRLKKMAADLKLEKYIDFPGWLEKEKMYENLSQAHIFIFPKWWSEYGSVVLTEAMAMGLPCLVPAGGALEWLSMGGFLPFAPDNYNDLAKRIEELGASADLRIKLGIGGLRKAEELDYKKLVIKLEKAMIFAQNKE</sequence>
<dbReference type="InterPro" id="IPR050194">
    <property type="entry name" value="Glycosyltransferase_grp1"/>
</dbReference>
<dbReference type="AlphaFoldDB" id="A0A1F5S9T0"/>
<dbReference type="Proteomes" id="UP000176877">
    <property type="component" value="Unassembled WGS sequence"/>
</dbReference>
<dbReference type="CDD" id="cd03801">
    <property type="entry name" value="GT4_PimA-like"/>
    <property type="match status" value="1"/>
</dbReference>
<protein>
    <recommendedName>
        <fullName evidence="5">Glycosyl transferase family 1 domain-containing protein</fullName>
    </recommendedName>
</protein>
<feature type="domain" description="Glycosyl transferase family 1" evidence="1">
    <location>
        <begin position="202"/>
        <end position="355"/>
    </location>
</feature>
<evidence type="ECO:0000313" key="3">
    <source>
        <dbReference type="EMBL" id="OGF23468.1"/>
    </source>
</evidence>
<evidence type="ECO:0000313" key="4">
    <source>
        <dbReference type="Proteomes" id="UP000176877"/>
    </source>
</evidence>
<dbReference type="PANTHER" id="PTHR45947">
    <property type="entry name" value="SULFOQUINOVOSYL TRANSFERASE SQD2"/>
    <property type="match status" value="1"/>
</dbReference>
<comment type="caution">
    <text evidence="3">The sequence shown here is derived from an EMBL/GenBank/DDBJ whole genome shotgun (WGS) entry which is preliminary data.</text>
</comment>
<gene>
    <name evidence="3" type="ORF">A3D45_01065</name>
</gene>
<accession>A0A1F5S9T0</accession>
<reference evidence="3 4" key="1">
    <citation type="journal article" date="2016" name="Nat. Commun.">
        <title>Thousands of microbial genomes shed light on interconnected biogeochemical processes in an aquifer system.</title>
        <authorList>
            <person name="Anantharaman K."/>
            <person name="Brown C.T."/>
            <person name="Hug L.A."/>
            <person name="Sharon I."/>
            <person name="Castelle C.J."/>
            <person name="Probst A.J."/>
            <person name="Thomas B.C."/>
            <person name="Singh A."/>
            <person name="Wilkins M.J."/>
            <person name="Karaoz U."/>
            <person name="Brodie E.L."/>
            <person name="Williams K.H."/>
            <person name="Hubbard S.S."/>
            <person name="Banfield J.F."/>
        </authorList>
    </citation>
    <scope>NUCLEOTIDE SEQUENCE [LARGE SCALE GENOMIC DNA]</scope>
</reference>
<dbReference type="Pfam" id="PF13439">
    <property type="entry name" value="Glyco_transf_4"/>
    <property type="match status" value="1"/>
</dbReference>
<dbReference type="InterPro" id="IPR001296">
    <property type="entry name" value="Glyco_trans_1"/>
</dbReference>
<dbReference type="Gene3D" id="3.40.50.2000">
    <property type="entry name" value="Glycogen Phosphorylase B"/>
    <property type="match status" value="2"/>
</dbReference>
<dbReference type="EMBL" id="MFFT01000008">
    <property type="protein sequence ID" value="OGF23468.1"/>
    <property type="molecule type" value="Genomic_DNA"/>
</dbReference>